<keyword evidence="4" id="KW-0029">Amino-acid transport</keyword>
<evidence type="ECO:0000256" key="3">
    <source>
        <dbReference type="ARBA" id="ARBA00022729"/>
    </source>
</evidence>
<sequence>MLMKSKNLVIGIIVVIVVAGGYFLLGGQGQKETGPIQLGFVGPLTGDAATIGLNAQTAMQLAIDEINAAGGVNGRQLKGIYEDGKCTGKDAANAAQKLINVDGVPVIIGGACSAETSAFTGIANDAGRVVLSYCSSAPTLSGVSPYFFRDYPSDAFAGIFAARYMKDTLGVNNAAVLYTVDDWGVGLQDSFVTEFEKLGGTITTKESFERTSRDLRTQLTKVKASNPEGIFFLGFPEASIPGIKQMKELGLNVPTVGGDTWGDPTIWEDVGTLGDGLEYIEITTPLSDEFKAKMNELAGGITLCGPQAYDATYVIAQVIEKVGTNPDDIRAELHNVEYTDGVSSDVIKFEDNGDLATANYAVRRIENGAIAPLE</sequence>
<evidence type="ECO:0000256" key="4">
    <source>
        <dbReference type="ARBA" id="ARBA00022970"/>
    </source>
</evidence>
<name>A0A2H0W0L0_9BACT</name>
<evidence type="ECO:0000256" key="2">
    <source>
        <dbReference type="ARBA" id="ARBA00022448"/>
    </source>
</evidence>
<protein>
    <recommendedName>
        <fullName evidence="6">Leucine-binding protein domain-containing protein</fullName>
    </recommendedName>
</protein>
<comment type="similarity">
    <text evidence="1">Belongs to the leucine-binding protein family.</text>
</comment>
<evidence type="ECO:0000313" key="7">
    <source>
        <dbReference type="EMBL" id="PIS04899.1"/>
    </source>
</evidence>
<accession>A0A2H0W0L0</accession>
<evidence type="ECO:0000256" key="5">
    <source>
        <dbReference type="SAM" id="Phobius"/>
    </source>
</evidence>
<dbReference type="GO" id="GO:0006865">
    <property type="term" value="P:amino acid transport"/>
    <property type="evidence" value="ECO:0007669"/>
    <property type="project" value="UniProtKB-KW"/>
</dbReference>
<reference evidence="8" key="1">
    <citation type="submission" date="2017-09" db="EMBL/GenBank/DDBJ databases">
        <title>Depth-based differentiation of microbial function through sediment-hosted aquifers and enrichment of novel symbionts in the deep terrestrial subsurface.</title>
        <authorList>
            <person name="Probst A.J."/>
            <person name="Ladd B."/>
            <person name="Jarett J.K."/>
            <person name="Geller-Mcgrath D.E."/>
            <person name="Sieber C.M.K."/>
            <person name="Emerson J.B."/>
            <person name="Anantharaman K."/>
            <person name="Thomas B.C."/>
            <person name="Malmstrom R."/>
            <person name="Stieglmeier M."/>
            <person name="Klingl A."/>
            <person name="Woyke T."/>
            <person name="Ryan C.M."/>
            <person name="Banfield J.F."/>
        </authorList>
    </citation>
    <scope>NUCLEOTIDE SEQUENCE [LARGE SCALE GENOMIC DNA]</scope>
</reference>
<evidence type="ECO:0000313" key="8">
    <source>
        <dbReference type="Proteomes" id="UP000230935"/>
    </source>
</evidence>
<dbReference type="EMBL" id="PEZZ01000032">
    <property type="protein sequence ID" value="PIS04899.1"/>
    <property type="molecule type" value="Genomic_DNA"/>
</dbReference>
<dbReference type="Proteomes" id="UP000230935">
    <property type="component" value="Unassembled WGS sequence"/>
</dbReference>
<keyword evidence="5" id="KW-0472">Membrane</keyword>
<dbReference type="InterPro" id="IPR051010">
    <property type="entry name" value="BCAA_transport"/>
</dbReference>
<keyword evidence="2" id="KW-0813">Transport</keyword>
<keyword evidence="3" id="KW-0732">Signal</keyword>
<dbReference type="PANTHER" id="PTHR30483">
    <property type="entry name" value="LEUCINE-SPECIFIC-BINDING PROTEIN"/>
    <property type="match status" value="1"/>
</dbReference>
<dbReference type="Gene3D" id="3.40.50.2300">
    <property type="match status" value="2"/>
</dbReference>
<keyword evidence="5" id="KW-1133">Transmembrane helix</keyword>
<proteinExistence type="inferred from homology"/>
<dbReference type="PRINTS" id="PR00337">
    <property type="entry name" value="LEUILEVALBP"/>
</dbReference>
<dbReference type="InterPro" id="IPR000709">
    <property type="entry name" value="Leu_Ile_Val-bd"/>
</dbReference>
<dbReference type="InterPro" id="IPR028081">
    <property type="entry name" value="Leu-bd"/>
</dbReference>
<gene>
    <name evidence="7" type="ORF">COT81_03965</name>
</gene>
<keyword evidence="5" id="KW-0812">Transmembrane</keyword>
<comment type="caution">
    <text evidence="7">The sequence shown here is derived from an EMBL/GenBank/DDBJ whole genome shotgun (WGS) entry which is preliminary data.</text>
</comment>
<dbReference type="InterPro" id="IPR028082">
    <property type="entry name" value="Peripla_BP_I"/>
</dbReference>
<dbReference type="AlphaFoldDB" id="A0A2H0W0L0"/>
<organism evidence="7 8">
    <name type="scientific">Candidatus Buchananbacteria bacterium CG10_big_fil_rev_8_21_14_0_10_42_9</name>
    <dbReference type="NCBI Taxonomy" id="1974526"/>
    <lineage>
        <taxon>Bacteria</taxon>
        <taxon>Candidatus Buchananiibacteriota</taxon>
    </lineage>
</organism>
<dbReference type="SUPFAM" id="SSF53822">
    <property type="entry name" value="Periplasmic binding protein-like I"/>
    <property type="match status" value="1"/>
</dbReference>
<dbReference type="Pfam" id="PF13458">
    <property type="entry name" value="Peripla_BP_6"/>
    <property type="match status" value="1"/>
</dbReference>
<feature type="domain" description="Leucine-binding protein" evidence="6">
    <location>
        <begin position="35"/>
        <end position="368"/>
    </location>
</feature>
<evidence type="ECO:0000256" key="1">
    <source>
        <dbReference type="ARBA" id="ARBA00010062"/>
    </source>
</evidence>
<dbReference type="PANTHER" id="PTHR30483:SF6">
    <property type="entry name" value="PERIPLASMIC BINDING PROTEIN OF ABC TRANSPORTER FOR NATURAL AMINO ACIDS"/>
    <property type="match status" value="1"/>
</dbReference>
<feature type="transmembrane region" description="Helical" evidence="5">
    <location>
        <begin position="7"/>
        <end position="25"/>
    </location>
</feature>
<dbReference type="CDD" id="cd19984">
    <property type="entry name" value="PBP1_ABC_ligand_binding-like"/>
    <property type="match status" value="1"/>
</dbReference>
<evidence type="ECO:0000259" key="6">
    <source>
        <dbReference type="Pfam" id="PF13458"/>
    </source>
</evidence>